<dbReference type="GeneID" id="40872287"/>
<dbReference type="EMBL" id="KY399983">
    <property type="protein sequence ID" value="ATP74924.1"/>
    <property type="molecule type" value="Genomic_DNA"/>
</dbReference>
<sequence>MCRKEIQMVLAPVCQRCLFLFFSGLSGLPYLDSELSRFRFLRIRSNIYIVNKQNKQKVVCVSNSLSKSNLFPYSIHFKKRNKDFDWNVLIEKQIVFLHIFQSGLIISSQWKSGLSHHNGNWIG</sequence>
<accession>A0A4Y1KCF9</accession>
<name>A0A4Y1KCF9_9LILI</name>
<geneLocation type="chloroplast" evidence="1"/>
<evidence type="ECO:0000313" key="1">
    <source>
        <dbReference type="EMBL" id="ATP74924.1"/>
    </source>
</evidence>
<dbReference type="RefSeq" id="YP_009667368.1">
    <property type="nucleotide sequence ID" value="NC_043774.1"/>
</dbReference>
<dbReference type="AlphaFoldDB" id="A0A4Y1KCF9"/>
<proteinExistence type="predicted"/>
<organism evidence="1">
    <name type="scientific">Thalassia hemprichii</name>
    <dbReference type="NCBI Taxonomy" id="55496"/>
    <lineage>
        <taxon>Eukaryota</taxon>
        <taxon>Viridiplantae</taxon>
        <taxon>Streptophyta</taxon>
        <taxon>Embryophyta</taxon>
        <taxon>Tracheophyta</taxon>
        <taxon>Spermatophyta</taxon>
        <taxon>Magnoliopsida</taxon>
        <taxon>Liliopsida</taxon>
        <taxon>Hydrocharitaceae</taxon>
        <taxon>Thalassia</taxon>
    </lineage>
</organism>
<keyword evidence="1" id="KW-0934">Plastid</keyword>
<protein>
    <submittedName>
        <fullName evidence="1">Uncharacterized protein</fullName>
    </submittedName>
</protein>
<reference evidence="1" key="1">
    <citation type="submission" date="2016-12" db="EMBL/GenBank/DDBJ databases">
        <authorList>
            <person name="Wang Q."/>
            <person name="Wang J."/>
            <person name="Luo J."/>
            <person name="Yang Z."/>
            <person name="Zeng Y."/>
            <person name="Chen S."/>
            <person name="Cai Z."/>
            <person name="Wu Z."/>
            <person name="Li X."/>
        </authorList>
    </citation>
    <scope>NUCLEOTIDE SEQUENCE</scope>
</reference>
<gene>
    <name evidence="1" type="primary">orf123</name>
</gene>
<keyword evidence="1" id="KW-0150">Chloroplast</keyword>